<dbReference type="AlphaFoldDB" id="A0A915M4M7"/>
<sequence>MKRCVAIKFLIKFNSESKDAAKREINVFEHFYGPDKNTKIDGLVRIVEYFGHEEKTIQIGNHSLEVESIVLELGEMNLLQYYNTTMKSQNNIAKHLTQILISAAEALKQLHDENIVHLDIKAGNFVRTDKRENKLPVFKLIDFGTCEFMGNHLTKSISKEIFGTDAYIAPEIDRMEEYNQMCTKAKPELIYRPTIEQVLEILKSGIEEV</sequence>
<proteinExistence type="predicted"/>
<evidence type="ECO:0000259" key="1">
    <source>
        <dbReference type="PROSITE" id="PS50011"/>
    </source>
</evidence>
<organism evidence="2 3">
    <name type="scientific">Meloidogyne javanica</name>
    <name type="common">Root-knot nematode worm</name>
    <dbReference type="NCBI Taxonomy" id="6303"/>
    <lineage>
        <taxon>Eukaryota</taxon>
        <taxon>Metazoa</taxon>
        <taxon>Ecdysozoa</taxon>
        <taxon>Nematoda</taxon>
        <taxon>Chromadorea</taxon>
        <taxon>Rhabditida</taxon>
        <taxon>Tylenchina</taxon>
        <taxon>Tylenchomorpha</taxon>
        <taxon>Tylenchoidea</taxon>
        <taxon>Meloidogynidae</taxon>
        <taxon>Meloidogyninae</taxon>
        <taxon>Meloidogyne</taxon>
        <taxon>Meloidogyne incognita group</taxon>
    </lineage>
</organism>
<dbReference type="GO" id="GO:0044773">
    <property type="term" value="P:mitotic DNA damage checkpoint signaling"/>
    <property type="evidence" value="ECO:0007669"/>
    <property type="project" value="TreeGrafter"/>
</dbReference>
<dbReference type="InterPro" id="IPR011009">
    <property type="entry name" value="Kinase-like_dom_sf"/>
</dbReference>
<dbReference type="InterPro" id="IPR000719">
    <property type="entry name" value="Prot_kinase_dom"/>
</dbReference>
<keyword evidence="2" id="KW-1185">Reference proteome</keyword>
<dbReference type="GO" id="GO:0005634">
    <property type="term" value="C:nucleus"/>
    <property type="evidence" value="ECO:0007669"/>
    <property type="project" value="TreeGrafter"/>
</dbReference>
<reference evidence="3" key="1">
    <citation type="submission" date="2022-11" db="UniProtKB">
        <authorList>
            <consortium name="WormBaseParasite"/>
        </authorList>
    </citation>
    <scope>IDENTIFICATION</scope>
</reference>
<name>A0A915M4M7_MELJA</name>
<accession>A0A915M4M7</accession>
<dbReference type="PROSITE" id="PS50011">
    <property type="entry name" value="PROTEIN_KINASE_DOM"/>
    <property type="match status" value="1"/>
</dbReference>
<evidence type="ECO:0000313" key="2">
    <source>
        <dbReference type="Proteomes" id="UP000887561"/>
    </source>
</evidence>
<dbReference type="PANTHER" id="PTHR44167">
    <property type="entry name" value="OVARIAN-SPECIFIC SERINE/THREONINE-PROTEIN KINASE LOK-RELATED"/>
    <property type="match status" value="1"/>
</dbReference>
<evidence type="ECO:0000313" key="3">
    <source>
        <dbReference type="WBParaSite" id="scaffold2708_cov147.g5300"/>
    </source>
</evidence>
<dbReference type="Pfam" id="PF00069">
    <property type="entry name" value="Pkinase"/>
    <property type="match status" value="1"/>
</dbReference>
<feature type="domain" description="Protein kinase" evidence="1">
    <location>
        <begin position="1"/>
        <end position="209"/>
    </location>
</feature>
<dbReference type="GO" id="GO:0005524">
    <property type="term" value="F:ATP binding"/>
    <property type="evidence" value="ECO:0007669"/>
    <property type="project" value="InterPro"/>
</dbReference>
<dbReference type="SMART" id="SM00220">
    <property type="entry name" value="S_TKc"/>
    <property type="match status" value="1"/>
</dbReference>
<dbReference type="PANTHER" id="PTHR44167:SF24">
    <property type="entry name" value="SERINE_THREONINE-PROTEIN KINASE CHK2"/>
    <property type="match status" value="1"/>
</dbReference>
<protein>
    <submittedName>
        <fullName evidence="3">Protein kinase domain-containing protein</fullName>
    </submittedName>
</protein>
<dbReference type="WBParaSite" id="scaffold2708_cov147.g5300">
    <property type="protein sequence ID" value="scaffold2708_cov147.g5300"/>
    <property type="gene ID" value="scaffold2708_cov147.g5300"/>
</dbReference>
<dbReference type="GO" id="GO:0004674">
    <property type="term" value="F:protein serine/threonine kinase activity"/>
    <property type="evidence" value="ECO:0007669"/>
    <property type="project" value="TreeGrafter"/>
</dbReference>
<dbReference type="SUPFAM" id="SSF56112">
    <property type="entry name" value="Protein kinase-like (PK-like)"/>
    <property type="match status" value="1"/>
</dbReference>
<dbReference type="Gene3D" id="1.10.510.10">
    <property type="entry name" value="Transferase(Phosphotransferase) domain 1"/>
    <property type="match status" value="1"/>
</dbReference>
<dbReference type="Proteomes" id="UP000887561">
    <property type="component" value="Unplaced"/>
</dbReference>